<accession>A0A8S5PBT7</accession>
<dbReference type="EMBL" id="BK015370">
    <property type="protein sequence ID" value="DAE03684.1"/>
    <property type="molecule type" value="Genomic_DNA"/>
</dbReference>
<keyword evidence="1" id="KW-0175">Coiled coil</keyword>
<feature type="coiled-coil region" evidence="1">
    <location>
        <begin position="19"/>
        <end position="50"/>
    </location>
</feature>
<feature type="coiled-coil region" evidence="1">
    <location>
        <begin position="127"/>
        <end position="178"/>
    </location>
</feature>
<protein>
    <submittedName>
        <fullName evidence="2">Uncharacterized protein</fullName>
    </submittedName>
</protein>
<evidence type="ECO:0000313" key="2">
    <source>
        <dbReference type="EMBL" id="DAE03684.1"/>
    </source>
</evidence>
<evidence type="ECO:0000256" key="1">
    <source>
        <dbReference type="SAM" id="Coils"/>
    </source>
</evidence>
<sequence>MNIMKNVKEVIVMNKEIISKIKEMAYENVNKKLEEEKKETERKINSELEIVEETLKYIKNKLIFKKVGDNWKHEYVLVTEEMFFEDYSNEPKNSWNKGIEIRYKREKKWDYFIKVNGEYYYDVRYIIANYEEDFDVLDKRLNRLREDFSNIEEVKKGLLEQEVKIKELLEQYQKIEIIEGDSNE</sequence>
<reference evidence="2" key="1">
    <citation type="journal article" date="2021" name="Proc. Natl. Acad. Sci. U.S.A.">
        <title>A Catalog of Tens of Thousands of Viruses from Human Metagenomes Reveals Hidden Associations with Chronic Diseases.</title>
        <authorList>
            <person name="Tisza M.J."/>
            <person name="Buck C.B."/>
        </authorList>
    </citation>
    <scope>NUCLEOTIDE SEQUENCE</scope>
    <source>
        <strain evidence="2">CtMYJ33</strain>
    </source>
</reference>
<proteinExistence type="predicted"/>
<name>A0A8S5PBT7_9CAUD</name>
<organism evidence="2">
    <name type="scientific">Siphoviridae sp. ctMYJ33</name>
    <dbReference type="NCBI Taxonomy" id="2825461"/>
    <lineage>
        <taxon>Viruses</taxon>
        <taxon>Duplodnaviria</taxon>
        <taxon>Heunggongvirae</taxon>
        <taxon>Uroviricota</taxon>
        <taxon>Caudoviricetes</taxon>
    </lineage>
</organism>